<keyword evidence="3" id="KW-1185">Reference proteome</keyword>
<protein>
    <recommendedName>
        <fullName evidence="1">YCII-related domain-containing protein</fullName>
    </recommendedName>
</protein>
<gene>
    <name evidence="2" type="ORF">PMG11_06755</name>
</gene>
<dbReference type="OrthoDB" id="5519740at2759"/>
<dbReference type="InterPro" id="IPR011008">
    <property type="entry name" value="Dimeric_a/b-barrel"/>
</dbReference>
<accession>A0A0F7TN10</accession>
<feature type="domain" description="YCII-related" evidence="1">
    <location>
        <begin position="35"/>
        <end position="118"/>
    </location>
</feature>
<proteinExistence type="predicted"/>
<sequence>MSIPRNATAVKRFSQCIQSMASRSTATMTGKKKEFLCILPDRPNIASLRKQVKCGHYEGIQPLITQGRLVDGGAIFKQHPEQGKDAQFLGSVVVYAAEDVEEVREIISKDIYATSGVWDLEQAQIFPYVPAVRQPLP</sequence>
<evidence type="ECO:0000313" key="2">
    <source>
        <dbReference type="EMBL" id="CEJ58084.1"/>
    </source>
</evidence>
<name>A0A0F7TN10_PENBI</name>
<dbReference type="Proteomes" id="UP000042958">
    <property type="component" value="Unassembled WGS sequence"/>
</dbReference>
<evidence type="ECO:0000259" key="1">
    <source>
        <dbReference type="Pfam" id="PF03795"/>
    </source>
</evidence>
<evidence type="ECO:0000313" key="3">
    <source>
        <dbReference type="Proteomes" id="UP000042958"/>
    </source>
</evidence>
<dbReference type="Gene3D" id="3.30.70.1060">
    <property type="entry name" value="Dimeric alpha+beta barrel"/>
    <property type="match status" value="1"/>
</dbReference>
<dbReference type="AlphaFoldDB" id="A0A0F7TN10"/>
<dbReference type="InterPro" id="IPR051807">
    <property type="entry name" value="Sec-metab_biosynth-assoc"/>
</dbReference>
<dbReference type="EMBL" id="CDHK01000006">
    <property type="protein sequence ID" value="CEJ58084.1"/>
    <property type="molecule type" value="Genomic_DNA"/>
</dbReference>
<dbReference type="SUPFAM" id="SSF54909">
    <property type="entry name" value="Dimeric alpha+beta barrel"/>
    <property type="match status" value="1"/>
</dbReference>
<dbReference type="PANTHER" id="PTHR33606">
    <property type="entry name" value="PROTEIN YCII"/>
    <property type="match status" value="1"/>
</dbReference>
<organism evidence="2 3">
    <name type="scientific">Penicillium brasilianum</name>
    <dbReference type="NCBI Taxonomy" id="104259"/>
    <lineage>
        <taxon>Eukaryota</taxon>
        <taxon>Fungi</taxon>
        <taxon>Dikarya</taxon>
        <taxon>Ascomycota</taxon>
        <taxon>Pezizomycotina</taxon>
        <taxon>Eurotiomycetes</taxon>
        <taxon>Eurotiomycetidae</taxon>
        <taxon>Eurotiales</taxon>
        <taxon>Aspergillaceae</taxon>
        <taxon>Penicillium</taxon>
    </lineage>
</organism>
<dbReference type="Pfam" id="PF03795">
    <property type="entry name" value="YCII"/>
    <property type="match status" value="1"/>
</dbReference>
<dbReference type="PANTHER" id="PTHR33606:SF3">
    <property type="entry name" value="PROTEIN YCII"/>
    <property type="match status" value="1"/>
</dbReference>
<dbReference type="InterPro" id="IPR005545">
    <property type="entry name" value="YCII"/>
</dbReference>
<reference evidence="3" key="1">
    <citation type="journal article" date="2015" name="Genome Announc.">
        <title>Draft genome sequence of the fungus Penicillium brasilianum MG11.</title>
        <authorList>
            <person name="Horn F."/>
            <person name="Linde J."/>
            <person name="Mattern D.J."/>
            <person name="Walther G."/>
            <person name="Guthke R."/>
            <person name="Brakhage A.A."/>
            <person name="Valiante V."/>
        </authorList>
    </citation>
    <scope>NUCLEOTIDE SEQUENCE [LARGE SCALE GENOMIC DNA]</scope>
    <source>
        <strain evidence="3">MG11</strain>
    </source>
</reference>